<dbReference type="PANTHER" id="PTHR33050:SF7">
    <property type="entry name" value="RIBONUCLEASE H"/>
    <property type="match status" value="1"/>
</dbReference>
<dbReference type="PANTHER" id="PTHR33050">
    <property type="entry name" value="REVERSE TRANSCRIPTASE DOMAIN-CONTAINING PROTEIN"/>
    <property type="match status" value="1"/>
</dbReference>
<dbReference type="InterPro" id="IPR052055">
    <property type="entry name" value="Hepadnavirus_pol/RT"/>
</dbReference>
<keyword evidence="2" id="KW-0548">Nucleotidyltransferase</keyword>
<sequence length="989" mass="112900">MKDFHLLPLPILEELRQLRQMKLWFFTNEGLEKTQQAKNRAGRDNSTHVRFNFDKQSLVTENEYEATLKSAPEDNKLSPDQLNKAMPRFIDSIKHAKWPSDVICMLVTFFDKVQRHYKARSKPIGGLFTISQAVYELRNQFHAHLRYHKEALVLALVPSDLDRIREQLCAQRDESTTLFDAYRSAQRDTSPLSLVPKPNSSSFRLIQNLSFPYSKTPIPSINENINAQDYPCTFGTFLNVCFIINKLPPDSKACTRDVADAYRTIPLHHSQWARLVIKLQDDVFALNTQNSFGLASTGGVWGHVADMFADIFRSQGLGPITKWVDDFLFFHLPNQALPQANLYRSQLKPLLTASQSNARCFFLGLRLPDGTLTQYNENFVFPLRSYSISQHAYSTDDIDQLSTSLGLLWKAEKSSPFSPRFTYLGFDWDLKLLIVALQELKRLKYINAITQWQQCCFHTLLQVQSIYGKLLYTIYIVLKGRLYLTEFEKMFPTFSNNPSQPHCPAKATWSDLEWWSRLLSAPRICRPIPSFLPFSPLNAYSDASNLGIAIVIRQAWATFQFLPSFKQRNREIAWAEAVGFELLLHFLQFFPSTINWLQVHCDNTVVAEGWRIGRSRNPFVNAVFKHCHTLLNKNNLQIQLNYIPGTSNPADSLSRLIPLVTEALPILPLPLELKHDIIQTFPPFSISPYSQLCPVHTKLLPTQPNSFDFLRELEKWLPAITVHSSLPSELQAKQKQVLLAAYASSTKMTYGTGLLCYHTFCNTIALPEIYRAPYSTTIIAGFIAFLSGTYSKSAINNFIAAVKAWHHVNLIPCDFDEQIINRMLKGASRVQPLPLPKCEPLTSQQLAQILSFLNVKIPEQATVAACLTTVFYSCSRFFNKVTAFKILRTKTKDNGETVFWACQNLTSDPQFYLLNHLQLNQPQPQQHLFCFKHQNAIVPLTRGIFLRNVSIAAQKAGFHFKDGHSLHIGATMEYLLQGVPFEVVKQLGR</sequence>
<evidence type="ECO:0000313" key="3">
    <source>
        <dbReference type="Proteomes" id="UP000217199"/>
    </source>
</evidence>
<dbReference type="Proteomes" id="UP000217199">
    <property type="component" value="Unassembled WGS sequence"/>
</dbReference>
<dbReference type="InterPro" id="IPR011010">
    <property type="entry name" value="DNA_brk_join_enz"/>
</dbReference>
<comment type="caution">
    <text evidence="2">The sequence shown here is derived from an EMBL/GenBank/DDBJ whole genome shotgun (WGS) entry which is preliminary data.</text>
</comment>
<dbReference type="SUPFAM" id="SSF56672">
    <property type="entry name" value="DNA/RNA polymerases"/>
    <property type="match status" value="1"/>
</dbReference>
<keyword evidence="3" id="KW-1185">Reference proteome</keyword>
<dbReference type="GO" id="GO:0003677">
    <property type="term" value="F:DNA binding"/>
    <property type="evidence" value="ECO:0007669"/>
    <property type="project" value="UniProtKB-KW"/>
</dbReference>
<reference evidence="2 3" key="1">
    <citation type="journal article" date="2017" name="Mol. Ecol.">
        <title>Comparative and population genomic landscape of Phellinus noxius: A hypervariable fungus causing root rot in trees.</title>
        <authorList>
            <person name="Chung C.L."/>
            <person name="Lee T.J."/>
            <person name="Akiba M."/>
            <person name="Lee H.H."/>
            <person name="Kuo T.H."/>
            <person name="Liu D."/>
            <person name="Ke H.M."/>
            <person name="Yokoi T."/>
            <person name="Roa M.B."/>
            <person name="Lu M.J."/>
            <person name="Chang Y.Y."/>
            <person name="Ann P.J."/>
            <person name="Tsai J.N."/>
            <person name="Chen C.Y."/>
            <person name="Tzean S.S."/>
            <person name="Ota Y."/>
            <person name="Hattori T."/>
            <person name="Sahashi N."/>
            <person name="Liou R.F."/>
            <person name="Kikuchi T."/>
            <person name="Tsai I.J."/>
        </authorList>
    </citation>
    <scope>NUCLEOTIDE SEQUENCE [LARGE SCALE GENOMIC DNA]</scope>
    <source>
        <strain evidence="2 3">FFPRI411160</strain>
    </source>
</reference>
<dbReference type="GO" id="GO:0003964">
    <property type="term" value="F:RNA-directed DNA polymerase activity"/>
    <property type="evidence" value="ECO:0007669"/>
    <property type="project" value="UniProtKB-KW"/>
</dbReference>
<organism evidence="2 3">
    <name type="scientific">Pyrrhoderma noxium</name>
    <dbReference type="NCBI Taxonomy" id="2282107"/>
    <lineage>
        <taxon>Eukaryota</taxon>
        <taxon>Fungi</taxon>
        <taxon>Dikarya</taxon>
        <taxon>Basidiomycota</taxon>
        <taxon>Agaricomycotina</taxon>
        <taxon>Agaricomycetes</taxon>
        <taxon>Hymenochaetales</taxon>
        <taxon>Hymenochaetaceae</taxon>
        <taxon>Pyrrhoderma</taxon>
    </lineage>
</organism>
<dbReference type="SUPFAM" id="SSF56349">
    <property type="entry name" value="DNA breaking-rejoining enzymes"/>
    <property type="match status" value="1"/>
</dbReference>
<keyword evidence="2" id="KW-0695">RNA-directed DNA polymerase</keyword>
<accession>A0A286U5D9</accession>
<keyword evidence="1" id="KW-0238">DNA-binding</keyword>
<protein>
    <submittedName>
        <fullName evidence="2">Reverse transcriptase ribonuclease H</fullName>
    </submittedName>
</protein>
<keyword evidence="2" id="KW-0808">Transferase</keyword>
<dbReference type="Gene3D" id="1.10.150.130">
    <property type="match status" value="1"/>
</dbReference>
<gene>
    <name evidence="2" type="ORF">PNOK_0934600</name>
</gene>
<dbReference type="InterPro" id="IPR043502">
    <property type="entry name" value="DNA/RNA_pol_sf"/>
</dbReference>
<dbReference type="EMBL" id="NBII01000011">
    <property type="protein sequence ID" value="PAV14793.1"/>
    <property type="molecule type" value="Genomic_DNA"/>
</dbReference>
<dbReference type="InParanoid" id="A0A286U5D9"/>
<dbReference type="SUPFAM" id="SSF47823">
    <property type="entry name" value="lambda integrase-like, N-terminal domain"/>
    <property type="match status" value="1"/>
</dbReference>
<dbReference type="AlphaFoldDB" id="A0A286U5D9"/>
<dbReference type="InterPro" id="IPR010998">
    <property type="entry name" value="Integrase_recombinase_N"/>
</dbReference>
<evidence type="ECO:0000256" key="1">
    <source>
        <dbReference type="ARBA" id="ARBA00023125"/>
    </source>
</evidence>
<name>A0A286U5D9_9AGAM</name>
<dbReference type="OrthoDB" id="2678913at2759"/>
<evidence type="ECO:0000313" key="2">
    <source>
        <dbReference type="EMBL" id="PAV14793.1"/>
    </source>
</evidence>
<dbReference type="STRING" id="2282107.A0A286U5D9"/>
<proteinExistence type="predicted"/>